<evidence type="ECO:0000256" key="6">
    <source>
        <dbReference type="ARBA" id="ARBA00023065"/>
    </source>
</evidence>
<keyword evidence="10" id="KW-1071">Ligand-gated ion channel</keyword>
<feature type="domain" description="Ionotropic glutamate receptor C-terminal" evidence="13">
    <location>
        <begin position="3"/>
        <end position="187"/>
    </location>
</feature>
<dbReference type="Pfam" id="PF00060">
    <property type="entry name" value="Lig_chan"/>
    <property type="match status" value="1"/>
</dbReference>
<evidence type="ECO:0000256" key="10">
    <source>
        <dbReference type="ARBA" id="ARBA00023286"/>
    </source>
</evidence>
<keyword evidence="11" id="KW-0407">Ion channel</keyword>
<dbReference type="Proteomes" id="UP001235939">
    <property type="component" value="Chromosome 18"/>
</dbReference>
<keyword evidence="4 12" id="KW-0812">Transmembrane</keyword>
<organism evidence="15 16">
    <name type="scientific">Cordylochernes scorpioides</name>
    <dbReference type="NCBI Taxonomy" id="51811"/>
    <lineage>
        <taxon>Eukaryota</taxon>
        <taxon>Metazoa</taxon>
        <taxon>Ecdysozoa</taxon>
        <taxon>Arthropoda</taxon>
        <taxon>Chelicerata</taxon>
        <taxon>Arachnida</taxon>
        <taxon>Pseudoscorpiones</taxon>
        <taxon>Cheliferoidea</taxon>
        <taxon>Chernetidae</taxon>
        <taxon>Cordylochernes</taxon>
    </lineage>
</organism>
<keyword evidence="8" id="KW-0675">Receptor</keyword>
<evidence type="ECO:0000259" key="13">
    <source>
        <dbReference type="SMART" id="SM00079"/>
    </source>
</evidence>
<evidence type="ECO:0008006" key="17">
    <source>
        <dbReference type="Google" id="ProtNLM"/>
    </source>
</evidence>
<proteinExistence type="inferred from homology"/>
<evidence type="ECO:0000259" key="14">
    <source>
        <dbReference type="SMART" id="SM00918"/>
    </source>
</evidence>
<dbReference type="InterPro" id="IPR019594">
    <property type="entry name" value="Glu/Gly-bd"/>
</dbReference>
<keyword evidence="16" id="KW-1185">Reference proteome</keyword>
<evidence type="ECO:0000256" key="4">
    <source>
        <dbReference type="ARBA" id="ARBA00022692"/>
    </source>
</evidence>
<evidence type="ECO:0000313" key="15">
    <source>
        <dbReference type="EMBL" id="UYV80330.1"/>
    </source>
</evidence>
<dbReference type="SMART" id="SM00079">
    <property type="entry name" value="PBPe"/>
    <property type="match status" value="1"/>
</dbReference>
<keyword evidence="6" id="KW-0406">Ion transport</keyword>
<evidence type="ECO:0000256" key="2">
    <source>
        <dbReference type="ARBA" id="ARBA00008685"/>
    </source>
</evidence>
<keyword evidence="9" id="KW-0325">Glycoprotein</keyword>
<evidence type="ECO:0000256" key="11">
    <source>
        <dbReference type="ARBA" id="ARBA00023303"/>
    </source>
</evidence>
<dbReference type="InterPro" id="IPR015683">
    <property type="entry name" value="Ionotropic_Glu_rcpt"/>
</dbReference>
<keyword evidence="5 12" id="KW-1133">Transmembrane helix</keyword>
<comment type="subcellular location">
    <subcellularLocation>
        <location evidence="1">Membrane</location>
        <topology evidence="1">Multi-pass membrane protein</topology>
    </subcellularLocation>
</comment>
<feature type="domain" description="Ionotropic glutamate receptor L-glutamate and glycine-binding" evidence="14">
    <location>
        <begin position="5"/>
        <end position="71"/>
    </location>
</feature>
<accession>A0ABY6LKU6</accession>
<evidence type="ECO:0000256" key="3">
    <source>
        <dbReference type="ARBA" id="ARBA00022448"/>
    </source>
</evidence>
<dbReference type="EMBL" id="CP092880">
    <property type="protein sequence ID" value="UYV80330.1"/>
    <property type="molecule type" value="Genomic_DNA"/>
</dbReference>
<keyword evidence="7 12" id="KW-0472">Membrane</keyword>
<reference evidence="15 16" key="1">
    <citation type="submission" date="2022-01" db="EMBL/GenBank/DDBJ databases">
        <title>A chromosomal length assembly of Cordylochernes scorpioides.</title>
        <authorList>
            <person name="Zeh D."/>
            <person name="Zeh J."/>
        </authorList>
    </citation>
    <scope>NUCLEOTIDE SEQUENCE [LARGE SCALE GENOMIC DNA]</scope>
    <source>
        <strain evidence="15">IN4F17</strain>
        <tissue evidence="15">Whole Body</tissue>
    </source>
</reference>
<dbReference type="Gene3D" id="1.10.287.70">
    <property type="match status" value="1"/>
</dbReference>
<gene>
    <name evidence="15" type="ORF">LAZ67_18002466</name>
</gene>
<evidence type="ECO:0000256" key="8">
    <source>
        <dbReference type="ARBA" id="ARBA00023170"/>
    </source>
</evidence>
<evidence type="ECO:0000313" key="16">
    <source>
        <dbReference type="Proteomes" id="UP001235939"/>
    </source>
</evidence>
<protein>
    <recommendedName>
        <fullName evidence="17">Glutamate receptor ionotropic, kainate 2</fullName>
    </recommendedName>
</protein>
<dbReference type="SMART" id="SM00918">
    <property type="entry name" value="Lig_chan-Glu_bd"/>
    <property type="match status" value="1"/>
</dbReference>
<evidence type="ECO:0000256" key="5">
    <source>
        <dbReference type="ARBA" id="ARBA00022989"/>
    </source>
</evidence>
<evidence type="ECO:0000256" key="1">
    <source>
        <dbReference type="ARBA" id="ARBA00004141"/>
    </source>
</evidence>
<comment type="similarity">
    <text evidence="2">Belongs to the glutamate-gated ion channel (TC 1.A.10.1) family.</text>
</comment>
<name>A0ABY6LKU6_9ARAC</name>
<dbReference type="InterPro" id="IPR001320">
    <property type="entry name" value="Iontro_rcpt_C"/>
</dbReference>
<keyword evidence="3" id="KW-0813">Transport</keyword>
<evidence type="ECO:0000256" key="7">
    <source>
        <dbReference type="ARBA" id="ARBA00023136"/>
    </source>
</evidence>
<feature type="transmembrane region" description="Helical" evidence="12">
    <location>
        <begin position="134"/>
        <end position="152"/>
    </location>
</feature>
<dbReference type="SUPFAM" id="SSF53850">
    <property type="entry name" value="Periplasmic binding protein-like II"/>
    <property type="match status" value="1"/>
</dbReference>
<dbReference type="Gene3D" id="3.40.190.10">
    <property type="entry name" value="Periplasmic binding protein-like II"/>
    <property type="match status" value="1"/>
</dbReference>
<sequence length="208" mass="23900">MHTHPYTMLKESPNKLVGNDRFEGYCIDLIKELSEILGFSFKFHLVADRKYGQETNNVTKEWNGMIGEVMRGRVWCVTQEADLAIVDLSITSKRQSVVDFTMPFMHTGISILFKKPTEKSMSLFSFLSPFSTEVWAYMICAYIGVSITLFIVGRLSPYEWENPHPCRQEDQVLENNFSLLNSLWFTIGSVMQQGSDLEPRCVPDMLCN</sequence>
<evidence type="ECO:0000256" key="9">
    <source>
        <dbReference type="ARBA" id="ARBA00023180"/>
    </source>
</evidence>
<dbReference type="Pfam" id="PF10613">
    <property type="entry name" value="Lig_chan-Glu_bd"/>
    <property type="match status" value="1"/>
</dbReference>
<evidence type="ECO:0000256" key="12">
    <source>
        <dbReference type="SAM" id="Phobius"/>
    </source>
</evidence>
<dbReference type="PANTHER" id="PTHR18966">
    <property type="entry name" value="IONOTROPIC GLUTAMATE RECEPTOR"/>
    <property type="match status" value="1"/>
</dbReference>